<dbReference type="SUPFAM" id="SSF53187">
    <property type="entry name" value="Zn-dependent exopeptidases"/>
    <property type="match status" value="1"/>
</dbReference>
<dbReference type="Gene3D" id="3.40.630.40">
    <property type="entry name" value="Zn-dependent exopeptidases"/>
    <property type="match status" value="1"/>
</dbReference>
<dbReference type="EMBL" id="JAELUP010000107">
    <property type="protein sequence ID" value="MBJ6363828.1"/>
    <property type="molecule type" value="Genomic_DNA"/>
</dbReference>
<dbReference type="GO" id="GO:0030288">
    <property type="term" value="C:outer membrane-bounded periplasmic space"/>
    <property type="evidence" value="ECO:0007669"/>
    <property type="project" value="TreeGrafter"/>
</dbReference>
<keyword evidence="2" id="KW-0961">Cell wall biogenesis/degradation</keyword>
<evidence type="ECO:0000259" key="4">
    <source>
        <dbReference type="PROSITE" id="PS51781"/>
    </source>
</evidence>
<dbReference type="AlphaFoldDB" id="A0A934J933"/>
<dbReference type="InterPro" id="IPR002508">
    <property type="entry name" value="MurNAc-LAA_cat"/>
</dbReference>
<evidence type="ECO:0000256" key="1">
    <source>
        <dbReference type="ARBA" id="ARBA00022801"/>
    </source>
</evidence>
<dbReference type="PANTHER" id="PTHR30404:SF0">
    <property type="entry name" value="N-ACETYLMURAMOYL-L-ALANINE AMIDASE AMIC"/>
    <property type="match status" value="1"/>
</dbReference>
<dbReference type="Gene3D" id="2.30.30.40">
    <property type="entry name" value="SH3 Domains"/>
    <property type="match status" value="2"/>
</dbReference>
<evidence type="ECO:0000256" key="2">
    <source>
        <dbReference type="ARBA" id="ARBA00023316"/>
    </source>
</evidence>
<reference evidence="5" key="1">
    <citation type="submission" date="2020-12" db="EMBL/GenBank/DDBJ databases">
        <authorList>
            <person name="Huq M.A."/>
        </authorList>
    </citation>
    <scope>NUCLEOTIDE SEQUENCE</scope>
    <source>
        <strain evidence="5">MAHUQ-46</strain>
    </source>
</reference>
<dbReference type="GO" id="GO:0071555">
    <property type="term" value="P:cell wall organization"/>
    <property type="evidence" value="ECO:0007669"/>
    <property type="project" value="UniProtKB-KW"/>
</dbReference>
<dbReference type="CDD" id="cd02696">
    <property type="entry name" value="MurNAc-LAA"/>
    <property type="match status" value="1"/>
</dbReference>
<dbReference type="GO" id="GO:0008745">
    <property type="term" value="F:N-acetylmuramoyl-L-alanine amidase activity"/>
    <property type="evidence" value="ECO:0007669"/>
    <property type="project" value="InterPro"/>
</dbReference>
<dbReference type="InterPro" id="IPR050695">
    <property type="entry name" value="N-acetylmuramoyl_amidase_3"/>
</dbReference>
<dbReference type="Proteomes" id="UP000640274">
    <property type="component" value="Unassembled WGS sequence"/>
</dbReference>
<feature type="domain" description="SH3b" evidence="4">
    <location>
        <begin position="28"/>
        <end position="92"/>
    </location>
</feature>
<keyword evidence="3" id="KW-0732">Signal</keyword>
<evidence type="ECO:0000256" key="3">
    <source>
        <dbReference type="SAM" id="SignalP"/>
    </source>
</evidence>
<feature type="domain" description="SH3b" evidence="4">
    <location>
        <begin position="118"/>
        <end position="181"/>
    </location>
</feature>
<comment type="caution">
    <text evidence="5">The sequence shown here is derived from an EMBL/GenBank/DDBJ whole genome shotgun (WGS) entry which is preliminary data.</text>
</comment>
<dbReference type="InterPro" id="IPR003646">
    <property type="entry name" value="SH3-like_bac-type"/>
</dbReference>
<gene>
    <name evidence="5" type="ORF">JFN88_21680</name>
</gene>
<dbReference type="PANTHER" id="PTHR30404">
    <property type="entry name" value="N-ACETYLMURAMOYL-L-ALANINE AMIDASE"/>
    <property type="match status" value="1"/>
</dbReference>
<organism evidence="5 6">
    <name type="scientific">Paenibacillus roseus</name>
    <dbReference type="NCBI Taxonomy" id="2798579"/>
    <lineage>
        <taxon>Bacteria</taxon>
        <taxon>Bacillati</taxon>
        <taxon>Bacillota</taxon>
        <taxon>Bacilli</taxon>
        <taxon>Bacillales</taxon>
        <taxon>Paenibacillaceae</taxon>
        <taxon>Paenibacillus</taxon>
    </lineage>
</organism>
<dbReference type="PROSITE" id="PS51781">
    <property type="entry name" value="SH3B"/>
    <property type="match status" value="2"/>
</dbReference>
<feature type="chain" id="PRO_5037619588" evidence="3">
    <location>
        <begin position="24"/>
        <end position="378"/>
    </location>
</feature>
<evidence type="ECO:0000313" key="5">
    <source>
        <dbReference type="EMBL" id="MBJ6363828.1"/>
    </source>
</evidence>
<proteinExistence type="predicted"/>
<feature type="signal peptide" evidence="3">
    <location>
        <begin position="1"/>
        <end position="23"/>
    </location>
</feature>
<protein>
    <submittedName>
        <fullName evidence="5">N-acetylmuramoyl-L-alanine amidase</fullName>
    </submittedName>
</protein>
<keyword evidence="6" id="KW-1185">Reference proteome</keyword>
<name>A0A934J933_9BACL</name>
<dbReference type="Pfam" id="PF01520">
    <property type="entry name" value="Amidase_3"/>
    <property type="match status" value="1"/>
</dbReference>
<keyword evidence="1" id="KW-0378">Hydrolase</keyword>
<evidence type="ECO:0000313" key="6">
    <source>
        <dbReference type="Proteomes" id="UP000640274"/>
    </source>
</evidence>
<dbReference type="SMART" id="SM00287">
    <property type="entry name" value="SH3b"/>
    <property type="match status" value="2"/>
</dbReference>
<dbReference type="Pfam" id="PF08239">
    <property type="entry name" value="SH3_3"/>
    <property type="match status" value="2"/>
</dbReference>
<accession>A0A934J933</accession>
<dbReference type="GO" id="GO:0009253">
    <property type="term" value="P:peptidoglycan catabolic process"/>
    <property type="evidence" value="ECO:0007669"/>
    <property type="project" value="InterPro"/>
</dbReference>
<dbReference type="SMART" id="SM00646">
    <property type="entry name" value="Ami_3"/>
    <property type="match status" value="1"/>
</dbReference>
<dbReference type="RefSeq" id="WP_199021418.1">
    <property type="nucleotide sequence ID" value="NZ_JAELUP010000107.1"/>
</dbReference>
<sequence length="378" mass="40247">MRKIVLMTVVVMCLSVLINLVPAELTAAGSYTAKVLNGPLSVRSDADGKSKVVGSIAKSETVTVTADAFGWSKVKTGNLTGWVAGYYLKKVDNSDTGSTEGQGKPAKTADVKPLSLSSGTGIVTADSLRIRAEAGTKYDVIGGLRNGDVVTITGRKDDWLQIQVSGSQKGWVAAEYIREDGSAKTTPVVFTPSKGGKGLKNRVIVVDPGHGGSDPGVIGTKLGTEEKTINLSTSLYLAEELRSRGAKVVMTRGKDEKPPLEKRVQTSHAAGADAFISIHYNSSTKNSSGTLTFYYDEKKDAPLARAIDMQLGSSGNKLKNIGISFGDLHVLRENRVPAALVELGFLTNEYDEKLVITDAYQRRAAAAIANGLERYFTN</sequence>